<gene>
    <name evidence="1" type="ORF">NCTC13336_00010</name>
    <name evidence="2" type="ORF">NCTC13336_01949</name>
    <name evidence="3" type="ORF">NCTC13336_02358</name>
</gene>
<evidence type="ECO:0000313" key="2">
    <source>
        <dbReference type="EMBL" id="STR03057.1"/>
    </source>
</evidence>
<name>A0A377R3H1_9NEIS</name>
<dbReference type="EMBL" id="UGJJ01000003">
    <property type="protein sequence ID" value="STR03057.1"/>
    <property type="molecule type" value="Genomic_DNA"/>
</dbReference>
<evidence type="ECO:0000313" key="3">
    <source>
        <dbReference type="EMBL" id="STR03430.1"/>
    </source>
</evidence>
<evidence type="ECO:0000313" key="1">
    <source>
        <dbReference type="EMBL" id="STQ99824.1"/>
    </source>
</evidence>
<dbReference type="RefSeq" id="WP_147286531.1">
    <property type="nucleotide sequence ID" value="NZ_CP091516.1"/>
</dbReference>
<dbReference type="EMBL" id="UGJJ01000004">
    <property type="protein sequence ID" value="STR03430.1"/>
    <property type="molecule type" value="Genomic_DNA"/>
</dbReference>
<protein>
    <submittedName>
        <fullName evidence="3">Uncharacterized protein</fullName>
    </submittedName>
</protein>
<sequence>METKRLKLKKKERKRLEKLAWKKARQSKAAPFDVLLSLENALLWLEDYRSFSKRSRTASK</sequence>
<proteinExistence type="predicted"/>
<organism evidence="3 4">
    <name type="scientific">Kingella potus</name>
    <dbReference type="NCBI Taxonomy" id="265175"/>
    <lineage>
        <taxon>Bacteria</taxon>
        <taxon>Pseudomonadati</taxon>
        <taxon>Pseudomonadota</taxon>
        <taxon>Betaproteobacteria</taxon>
        <taxon>Neisseriales</taxon>
        <taxon>Neisseriaceae</taxon>
        <taxon>Kingella</taxon>
    </lineage>
</organism>
<reference evidence="3 4" key="1">
    <citation type="submission" date="2018-06" db="EMBL/GenBank/DDBJ databases">
        <authorList>
            <consortium name="Pathogen Informatics"/>
            <person name="Doyle S."/>
        </authorList>
    </citation>
    <scope>NUCLEOTIDE SEQUENCE [LARGE SCALE GENOMIC DNA]</scope>
    <source>
        <strain evidence="3 4">NCTC13336</strain>
    </source>
</reference>
<accession>A0A377R3H1</accession>
<dbReference type="AlphaFoldDB" id="A0A377R3H1"/>
<dbReference type="Proteomes" id="UP000254293">
    <property type="component" value="Unassembled WGS sequence"/>
</dbReference>
<evidence type="ECO:0000313" key="4">
    <source>
        <dbReference type="Proteomes" id="UP000254293"/>
    </source>
</evidence>
<keyword evidence="4" id="KW-1185">Reference proteome</keyword>
<dbReference type="EMBL" id="UGJJ01000001">
    <property type="protein sequence ID" value="STQ99824.1"/>
    <property type="molecule type" value="Genomic_DNA"/>
</dbReference>